<feature type="region of interest" description="Disordered" evidence="1">
    <location>
        <begin position="909"/>
        <end position="972"/>
    </location>
</feature>
<dbReference type="KEGG" id="lmat:92517750"/>
<proteinExistence type="predicted"/>
<feature type="compositionally biased region" description="Acidic residues" evidence="1">
    <location>
        <begin position="392"/>
        <end position="402"/>
    </location>
</feature>
<sequence length="1630" mass="170823">MHAGSSTNAPDATALRPSLPPPRGTAPVNSGVAAVSPSGTPQLSCAENSKRSILATLWIDTERYTYEALCTAGAAAINVHHVPHDDDGEQKFEEEHHDALRSDGVCASDLRERRCPLADMTTTSGDPATRPSSQPPLRLVPLESMLAARRCPSSAVGASPASAAVDDSGVHTRCEEDEHQVKVMGRTLTDDSSGRGITAASSVAAQSTSSDRFSAPRRGADVRLDILEEVELCNVVPILPRTFAVEQLVQQLVPCTSVFAPQATPPSTRERALPTDLASDGADPLVSGATTQLLRADALHMPSTAGYLAQLRKVSDHHLALLRATDSPPVTTGDLTAASERNAEPFIEQSVFHAGAVPPSVPVYMHATSLAACGGSDNASSTATHAGKSSDGDLDERDEEGDVADRRGETPAAPTAAGVCQALTSRLKEWSSNVSHVRVDSTQEAEAQQGAVENRVASRRSEESPSTENGSFPTRREPKKPAVSISTSASGGASSVTAAGEASPHRALRAGGREPGHEQAARVPCDSTSLSSLMSDELEDACRRGGGDETVACTSFAAAQARYEEHRQLLLQRHKSGAELSTNCCSSGSVTAKLADGEDHPKMSAEQRSTPGAALLSPSLCAAVAPNFLADFEAAPELWSTAARVSLAPSPTRAGAAGGLTISAMTARDSEASDADMLPLSATVSQQQSGQELSLPLASPTERGLRQQPLDEIQQRQGGAVVEWSSGAVSYTADTLGLYEEQRARSQRLYHLPPPPPPSPYFPAPAAVAQPVDVARAGSSVSSAATTEDRSSLRGAALGQLQRLSRLRRAACALSHAAICGRARVVFESALSVHLCRCYRCLPLLVQFAQVPSLASPVLRRYLDVLHQTALPGLPADQQRVPPSRAKALPAKGAPGVAAAAVGARASRDRRRCCGSDNRNGRRSRVEAEVAVATTNGSEQSRKRREGSTVVVPTRPHSPQAGSSAQRLRGPADPLEVFPALQQWLRRRGEEDSPTKGLPPNGKRNMTEPDNGDGTQTQGGPAPQSVAQANISQLHQGAATSSCAPDQALPRALDVHSPPTASAGMVSAGMGSLDWVDDAVLDEVAVVGVVPRGHPHQLQLVAPSHAFCLILVQRLEEVAEAAVQILGFMTPPHPAAPLPTLAGVSRAPEAGAAALGKSFNGSTPDWRTWLEAQYFAAMWTTLQRRLTPAEWQAVLQKARDSPFLARWATAAAAEVVGSGSEDAVFGDPTPCVGIASCAVKSSEKSAAALPAAGDRKVGAAVHEALTGMRASVRSAAESHTLACLSTAEDVVARVVLTALVPILHRRITVMYELLRHFASKSLYVSHRLQCDAYQHWYSVTPSPAAVLRLLQRSQRFSGALARCFPQYRLSPVMLSSLPTLDGGSGGEPAARAAVASAESFPSRPLNGIADAAGAATDAANATAAESGVVARSLSKGEVCPVPIRDFPVTRRAASPACVTASAESGAFESPPSPPSASSPTTAATPIAATSAWMSLLPSSSDEAPLHARSQQQQPAMTYVPEAALLDPRYLQRFAWWMHRTHHGSGTNGGGAAIGISGSGTGGIGAGAPQLSRGTSTVLNIPGDYLRVLPMQEQDASIRTVLRSMAQKGRTMDLWEMSQHINSHHASYVYH</sequence>
<feature type="region of interest" description="Disordered" evidence="1">
    <location>
        <begin position="1463"/>
        <end position="1482"/>
    </location>
</feature>
<feature type="region of interest" description="Disordered" evidence="1">
    <location>
        <begin position="262"/>
        <end position="282"/>
    </location>
</feature>
<feature type="region of interest" description="Disordered" evidence="1">
    <location>
        <begin position="874"/>
        <end position="893"/>
    </location>
</feature>
<name>A0A836HXU4_9TRYP</name>
<dbReference type="Proteomes" id="UP000673552">
    <property type="component" value="Unassembled WGS sequence"/>
</dbReference>
<dbReference type="GeneID" id="92517750"/>
<feature type="compositionally biased region" description="Polar residues" evidence="1">
    <location>
        <begin position="682"/>
        <end position="692"/>
    </location>
</feature>
<reference evidence="3" key="1">
    <citation type="journal article" date="2021" name="Microbiol. Resour. Announc.">
        <title>LGAAP: Leishmaniinae Genome Assembly and Annotation Pipeline.</title>
        <authorList>
            <person name="Almutairi H."/>
            <person name="Urbaniak M.D."/>
            <person name="Bates M.D."/>
            <person name="Jariyapan N."/>
            <person name="Kwakye-Nuako G."/>
            <person name="Thomaz-Soccol V."/>
            <person name="Al-Salem W.S."/>
            <person name="Dillon R.J."/>
            <person name="Bates P.A."/>
            <person name="Gatherer D."/>
        </authorList>
    </citation>
    <scope>NUCLEOTIDE SEQUENCE [LARGE SCALE GENOMIC DNA]</scope>
</reference>
<feature type="compositionally biased region" description="Polar residues" evidence="1">
    <location>
        <begin position="1013"/>
        <end position="1024"/>
    </location>
</feature>
<feature type="compositionally biased region" description="Low complexity" evidence="1">
    <location>
        <begin position="482"/>
        <end position="502"/>
    </location>
</feature>
<dbReference type="EMBL" id="JAFEUZ010000012">
    <property type="protein sequence ID" value="KAG5484513.1"/>
    <property type="molecule type" value="Genomic_DNA"/>
</dbReference>
<feature type="region of interest" description="Disordered" evidence="1">
    <location>
        <begin position="986"/>
        <end position="1024"/>
    </location>
</feature>
<evidence type="ECO:0000256" key="1">
    <source>
        <dbReference type="SAM" id="MobiDB-lite"/>
    </source>
</evidence>
<gene>
    <name evidence="2" type="ORF">LSCM1_07887</name>
</gene>
<feature type="region of interest" description="Disordered" evidence="1">
    <location>
        <begin position="1"/>
        <end position="43"/>
    </location>
</feature>
<evidence type="ECO:0000313" key="3">
    <source>
        <dbReference type="Proteomes" id="UP000673552"/>
    </source>
</evidence>
<organism evidence="2 3">
    <name type="scientific">Leishmania martiniquensis</name>
    <dbReference type="NCBI Taxonomy" id="1580590"/>
    <lineage>
        <taxon>Eukaryota</taxon>
        <taxon>Discoba</taxon>
        <taxon>Euglenozoa</taxon>
        <taxon>Kinetoplastea</taxon>
        <taxon>Metakinetoplastina</taxon>
        <taxon>Trypanosomatida</taxon>
        <taxon>Trypanosomatidae</taxon>
        <taxon>Leishmaniinae</taxon>
        <taxon>Leishmania</taxon>
    </lineage>
</organism>
<feature type="compositionally biased region" description="Basic and acidic residues" evidence="1">
    <location>
        <begin position="511"/>
        <end position="520"/>
    </location>
</feature>
<feature type="region of interest" description="Disordered" evidence="1">
    <location>
        <begin position="374"/>
        <end position="418"/>
    </location>
</feature>
<accession>A0A836HXU4</accession>
<dbReference type="OrthoDB" id="266284at2759"/>
<feature type="region of interest" description="Disordered" evidence="1">
    <location>
        <begin position="438"/>
        <end position="530"/>
    </location>
</feature>
<comment type="caution">
    <text evidence="2">The sequence shown here is derived from an EMBL/GenBank/DDBJ whole genome shotgun (WGS) entry which is preliminary data.</text>
</comment>
<evidence type="ECO:0000313" key="2">
    <source>
        <dbReference type="EMBL" id="KAG5484513.1"/>
    </source>
</evidence>
<feature type="compositionally biased region" description="Polar residues" evidence="1">
    <location>
        <begin position="1"/>
        <end position="10"/>
    </location>
</feature>
<keyword evidence="3" id="KW-1185">Reference proteome</keyword>
<protein>
    <submittedName>
        <fullName evidence="2">Uncharacterized protein</fullName>
    </submittedName>
</protein>
<reference evidence="3" key="2">
    <citation type="journal article" date="2021" name="Sci. Data">
        <title>Chromosome-scale genome sequencing, assembly and annotation of six genomes from subfamily Leishmaniinae.</title>
        <authorList>
            <person name="Almutairi H."/>
            <person name="Urbaniak M.D."/>
            <person name="Bates M.D."/>
            <person name="Jariyapan N."/>
            <person name="Kwakye-Nuako G."/>
            <person name="Thomaz Soccol V."/>
            <person name="Al-Salem W.S."/>
            <person name="Dillon R.J."/>
            <person name="Bates P.A."/>
            <person name="Gatherer D."/>
        </authorList>
    </citation>
    <scope>NUCLEOTIDE SEQUENCE [LARGE SCALE GENOMIC DNA]</scope>
</reference>
<dbReference type="RefSeq" id="XP_067180451.1">
    <property type="nucleotide sequence ID" value="XM_067325238.1"/>
</dbReference>
<feature type="region of interest" description="Disordered" evidence="1">
    <location>
        <begin position="682"/>
        <end position="702"/>
    </location>
</feature>